<gene>
    <name evidence="1" type="ORF">HUO14_07830</name>
</gene>
<comment type="caution">
    <text evidence="1">The sequence shown here is derived from an EMBL/GenBank/DDBJ whole genome shotgun (WGS) entry which is preliminary data.</text>
</comment>
<reference evidence="1 2" key="1">
    <citation type="submission" date="2020-06" db="EMBL/GenBank/DDBJ databases">
        <authorList>
            <person name="Kim S.-J."/>
            <person name="Park S.-J."/>
        </authorList>
    </citation>
    <scope>NUCLEOTIDE SEQUENCE [LARGE SCALE GENOMIC DNA]</scope>
    <source>
        <strain evidence="1 2">SW-151</strain>
    </source>
</reference>
<dbReference type="Pfam" id="PF05013">
    <property type="entry name" value="FGase"/>
    <property type="match status" value="1"/>
</dbReference>
<protein>
    <submittedName>
        <fullName evidence="1">N-formylglutamate amidohydrolase</fullName>
    </submittedName>
</protein>
<dbReference type="Gene3D" id="3.40.630.40">
    <property type="entry name" value="Zn-dependent exopeptidases"/>
    <property type="match status" value="1"/>
</dbReference>
<dbReference type="EMBL" id="JABWMH010000002">
    <property type="protein sequence ID" value="NVD27808.1"/>
    <property type="molecule type" value="Genomic_DNA"/>
</dbReference>
<dbReference type="PIRSF" id="PIRSF029730">
    <property type="entry name" value="UCP029730"/>
    <property type="match status" value="1"/>
</dbReference>
<evidence type="ECO:0000313" key="1">
    <source>
        <dbReference type="EMBL" id="NVD27808.1"/>
    </source>
</evidence>
<sequence>MTKAFEISGVPSEGGVLIVVDHASNHVPDEIDLGLSPQFADDHIAYDPGTAPIARLMSQTAGYLAILGTASRLVVDLNRYPDEPAVIQQRSDGVEIPGNHLSAEERMARIDRYFTPYHDRVRSLVHDLKPSLVLSLHSFSPTLRSDLQLKRPWDVGIMYNEYETASRFAIQFLEEESVLNVGDQRPYSGKELNATMNRNCEAVGQPYFGLEIRQDLIMDEAGQRRFADILLRTCDKIRTALA</sequence>
<dbReference type="InterPro" id="IPR011227">
    <property type="entry name" value="UCP029730"/>
</dbReference>
<keyword evidence="2" id="KW-1185">Reference proteome</keyword>
<dbReference type="Proteomes" id="UP000652427">
    <property type="component" value="Unassembled WGS sequence"/>
</dbReference>
<name>A0ABX2N2G1_9SPHN</name>
<proteinExistence type="predicted"/>
<dbReference type="InterPro" id="IPR007709">
    <property type="entry name" value="N-FG_amidohydro"/>
</dbReference>
<dbReference type="RefSeq" id="WP_176279291.1">
    <property type="nucleotide sequence ID" value="NZ_JABWMH010000002.1"/>
</dbReference>
<evidence type="ECO:0000313" key="2">
    <source>
        <dbReference type="Proteomes" id="UP000652427"/>
    </source>
</evidence>
<accession>A0ABX2N2G1</accession>
<dbReference type="SUPFAM" id="SSF53187">
    <property type="entry name" value="Zn-dependent exopeptidases"/>
    <property type="match status" value="1"/>
</dbReference>
<organism evidence="1 2">
    <name type="scientific">Parasphingorhabdus flavimaris</name>
    <dbReference type="NCBI Taxonomy" id="266812"/>
    <lineage>
        <taxon>Bacteria</taxon>
        <taxon>Pseudomonadati</taxon>
        <taxon>Pseudomonadota</taxon>
        <taxon>Alphaproteobacteria</taxon>
        <taxon>Sphingomonadales</taxon>
        <taxon>Sphingomonadaceae</taxon>
        <taxon>Parasphingorhabdus</taxon>
    </lineage>
</organism>